<gene>
    <name evidence="1" type="ordered locus">SRU_1120</name>
</gene>
<evidence type="ECO:0000313" key="1">
    <source>
        <dbReference type="EMBL" id="ABC45459.1"/>
    </source>
</evidence>
<accession>Q2S3I3</accession>
<keyword evidence="2" id="KW-1185">Reference proteome</keyword>
<reference evidence="1 2" key="1">
    <citation type="journal article" date="2005" name="Proc. Natl. Acad. Sci. U.S.A.">
        <title>The genome of Salinibacter ruber: convergence and gene exchange among hyperhalophilic bacteria and archaea.</title>
        <authorList>
            <person name="Mongodin E.F."/>
            <person name="Nelson K.E."/>
            <person name="Daugherty S."/>
            <person name="Deboy R.T."/>
            <person name="Wister J."/>
            <person name="Khouri H."/>
            <person name="Weidman J."/>
            <person name="Walsh D.A."/>
            <person name="Papke R.T."/>
            <person name="Sanchez Perez G."/>
            <person name="Sharma A.K."/>
            <person name="Nesbo C.L."/>
            <person name="MacLeod D."/>
            <person name="Bapteste E."/>
            <person name="Doolittle W.F."/>
            <person name="Charlebois R.L."/>
            <person name="Legault B."/>
            <person name="Rodriguez-Valera F."/>
        </authorList>
    </citation>
    <scope>NUCLEOTIDE SEQUENCE [LARGE SCALE GENOMIC DNA]</scope>
    <source>
        <strain evidence="2">DSM 13855 / CECT 5946 / M31</strain>
    </source>
</reference>
<dbReference type="Proteomes" id="UP000008674">
    <property type="component" value="Chromosome"/>
</dbReference>
<protein>
    <submittedName>
        <fullName evidence="1">Uncharacterized protein</fullName>
    </submittedName>
</protein>
<name>Q2S3I3_SALRD</name>
<evidence type="ECO:0000313" key="2">
    <source>
        <dbReference type="Proteomes" id="UP000008674"/>
    </source>
</evidence>
<dbReference type="AlphaFoldDB" id="Q2S3I3"/>
<proteinExistence type="predicted"/>
<dbReference type="HOGENOM" id="CLU_2234686_0_0_10"/>
<organism evidence="1 2">
    <name type="scientific">Salinibacter ruber (strain DSM 13855 / M31)</name>
    <dbReference type="NCBI Taxonomy" id="309807"/>
    <lineage>
        <taxon>Bacteria</taxon>
        <taxon>Pseudomonadati</taxon>
        <taxon>Rhodothermota</taxon>
        <taxon>Rhodothermia</taxon>
        <taxon>Rhodothermales</taxon>
        <taxon>Salinibacteraceae</taxon>
        <taxon>Salinibacter</taxon>
    </lineage>
</organism>
<dbReference type="EnsemblBacteria" id="ABC45459">
    <property type="protein sequence ID" value="ABC45459"/>
    <property type="gene ID" value="SRU_1120"/>
</dbReference>
<dbReference type="KEGG" id="sru:SRU_1120"/>
<dbReference type="EMBL" id="CP000159">
    <property type="protein sequence ID" value="ABC45459.1"/>
    <property type="molecule type" value="Genomic_DNA"/>
</dbReference>
<sequence>MDVGPLRFRLGIPARGFLDHTGLLDVRVKLTVERLLGLGGDTRDPVGGRLHQVGRQAKHSAPRIDRLPEPVQVVGFAALRRTFLGHVSGRVDGKGVCCHGPSARG</sequence>